<feature type="compositionally biased region" description="Low complexity" evidence="2">
    <location>
        <begin position="223"/>
        <end position="232"/>
    </location>
</feature>
<proteinExistence type="inferred from homology"/>
<gene>
    <name evidence="4" type="primary">LBD2</name>
    <name evidence="4" type="ORF">SDJN03_02196</name>
</gene>
<keyword evidence="5" id="KW-1185">Reference proteome</keyword>
<dbReference type="EMBL" id="JAGKQH010000002">
    <property type="protein sequence ID" value="KAG6604879.1"/>
    <property type="molecule type" value="Genomic_DNA"/>
</dbReference>
<feature type="domain" description="LOB" evidence="3">
    <location>
        <begin position="28"/>
        <end position="129"/>
    </location>
</feature>
<feature type="compositionally biased region" description="Pro residues" evidence="2">
    <location>
        <begin position="213"/>
        <end position="222"/>
    </location>
</feature>
<evidence type="ECO:0000256" key="2">
    <source>
        <dbReference type="SAM" id="MobiDB-lite"/>
    </source>
</evidence>
<dbReference type="PROSITE" id="PS50891">
    <property type="entry name" value="LOB"/>
    <property type="match status" value="1"/>
</dbReference>
<name>A0AAV6P247_9ROSI</name>
<evidence type="ECO:0000259" key="3">
    <source>
        <dbReference type="PROSITE" id="PS50891"/>
    </source>
</evidence>
<protein>
    <submittedName>
        <fullName evidence="4">LOB domain-containing protein 2</fullName>
    </submittedName>
</protein>
<dbReference type="Proteomes" id="UP000685013">
    <property type="component" value="Chromosome 2"/>
</dbReference>
<feature type="region of interest" description="Disordered" evidence="2">
    <location>
        <begin position="213"/>
        <end position="238"/>
    </location>
</feature>
<evidence type="ECO:0000313" key="4">
    <source>
        <dbReference type="EMBL" id="KAG6604879.1"/>
    </source>
</evidence>
<dbReference type="InterPro" id="IPR004883">
    <property type="entry name" value="LOB"/>
</dbReference>
<evidence type="ECO:0000256" key="1">
    <source>
        <dbReference type="ARBA" id="ARBA00005474"/>
    </source>
</evidence>
<dbReference type="Pfam" id="PF03195">
    <property type="entry name" value="LOB"/>
    <property type="match status" value="1"/>
</dbReference>
<comment type="similarity">
    <text evidence="1">Belongs to the LOB domain-containing protein family.</text>
</comment>
<feature type="non-terminal residue" evidence="4">
    <location>
        <position position="1"/>
    </location>
</feature>
<dbReference type="PANTHER" id="PTHR31301:SF19">
    <property type="entry name" value="LOB DOMAIN-CONTAINING PROTEIN 2"/>
    <property type="match status" value="1"/>
</dbReference>
<organism evidence="4 5">
    <name type="scientific">Cucurbita argyrosperma subsp. sororia</name>
    <dbReference type="NCBI Taxonomy" id="37648"/>
    <lineage>
        <taxon>Eukaryota</taxon>
        <taxon>Viridiplantae</taxon>
        <taxon>Streptophyta</taxon>
        <taxon>Embryophyta</taxon>
        <taxon>Tracheophyta</taxon>
        <taxon>Spermatophyta</taxon>
        <taxon>Magnoliopsida</taxon>
        <taxon>eudicotyledons</taxon>
        <taxon>Gunneridae</taxon>
        <taxon>Pentapetalae</taxon>
        <taxon>rosids</taxon>
        <taxon>fabids</taxon>
        <taxon>Cucurbitales</taxon>
        <taxon>Cucurbitaceae</taxon>
        <taxon>Cucurbiteae</taxon>
        <taxon>Cucurbita</taxon>
    </lineage>
</organism>
<dbReference type="AlphaFoldDB" id="A0AAV6P247"/>
<accession>A0AAV6P247</accession>
<comment type="caution">
    <text evidence="4">The sequence shown here is derived from an EMBL/GenBank/DDBJ whole genome shotgun (WGS) entry which is preliminary data.</text>
</comment>
<evidence type="ECO:0000313" key="5">
    <source>
        <dbReference type="Proteomes" id="UP000685013"/>
    </source>
</evidence>
<sequence length="238" mass="26600">MHAHAISSLQPKHKVMQRHNLGALQPAPACAACKHQRKKCHETCPLAPYFPADQNREFQAVHKVFGVSNVTKMVKNVREEDRRKAVESLVWEAVCRQNDPVLGPFGEYKRVLEELKVCKMGQNQSQSSNPFVGQVGLPCFGGSISNNGNGIVGLINGGVNGSHLFNYLHDNLSAIIDSSPYTNSSTYNLQSPEKLMRLHQDHKEISSTIVVPFQPPPPPPPQQQQHQHQQHPNFHHCF</sequence>
<dbReference type="PANTHER" id="PTHR31301">
    <property type="entry name" value="LOB DOMAIN-CONTAINING PROTEIN 4-RELATED"/>
    <property type="match status" value="1"/>
</dbReference>
<reference evidence="4 5" key="1">
    <citation type="journal article" date="2021" name="Hortic Res">
        <title>The domestication of Cucurbita argyrosperma as revealed by the genome of its wild relative.</title>
        <authorList>
            <person name="Barrera-Redondo J."/>
            <person name="Sanchez-de la Vega G."/>
            <person name="Aguirre-Liguori J.A."/>
            <person name="Castellanos-Morales G."/>
            <person name="Gutierrez-Guerrero Y.T."/>
            <person name="Aguirre-Dugua X."/>
            <person name="Aguirre-Planter E."/>
            <person name="Tenaillon M.I."/>
            <person name="Lira-Saade R."/>
            <person name="Eguiarte L.E."/>
        </authorList>
    </citation>
    <scope>NUCLEOTIDE SEQUENCE [LARGE SCALE GENOMIC DNA]</scope>
    <source>
        <strain evidence="4">JBR-2021</strain>
    </source>
</reference>